<evidence type="ECO:0000256" key="4">
    <source>
        <dbReference type="ARBA" id="ARBA00022679"/>
    </source>
</evidence>
<comment type="pathway">
    <text evidence="2 9">Cofactor biosynthesis; biotin biosynthesis; 7,8-diaminononanoate from 8-amino-7-oxononanoate (SAM route): step 1/1.</text>
</comment>
<dbReference type="InterPro" id="IPR005814">
    <property type="entry name" value="Aminotrans_3"/>
</dbReference>
<sequence length="421" mass="46249">MTGPDWFEAGLPHIWLPYTQMQTVSPPMAATSTDGCRIRLADGRELVDGIASWWTACHGYNHPHIRQAAIEQLTRMPHVMFGGLVHEPALRLARRLADLLPGDLERVFFSDSGSVAVEVAIKMAMQYWLNRGQKGRTRLVAFRGGYHGDTLATMAVCDPEEGMHSLFAGILPQHFITDLPCDDQSTAALEQLMETEGQRVAAILVEPLVQGAGGMLFHDAATLRRLRDIADRHGVLLILDEIFTGFGRTGTMFACQQADIVPDILTLSKALSGGTVPLAATVARHHVFAAFLSDDPMHALMHGPTFMANPLACACANASLDLFEREPRLEQVAAIEAQMRDELEPCRHLPAVLDVRVMGAIGVVELERINDMNRLKARLVEQGVWVRPFRSIVYLTPAFTVTKPELARLTGAIRTVLADAP</sequence>
<comment type="similarity">
    <text evidence="9">Belongs to the class-III pyridoxal-phosphate-dependent aminotransferase family. BioA subfamily.</text>
</comment>
<evidence type="ECO:0000256" key="7">
    <source>
        <dbReference type="ARBA" id="ARBA00022898"/>
    </source>
</evidence>
<comment type="cofactor">
    <cofactor evidence="1 9">
        <name>pyridoxal 5'-phosphate</name>
        <dbReference type="ChEBI" id="CHEBI:597326"/>
    </cofactor>
</comment>
<keyword evidence="9" id="KW-0963">Cytoplasm</keyword>
<evidence type="ECO:0000256" key="8">
    <source>
        <dbReference type="ARBA" id="ARBA00048449"/>
    </source>
</evidence>
<keyword evidence="3 9" id="KW-0032">Aminotransferase</keyword>
<dbReference type="UniPathway" id="UPA00078">
    <property type="reaction ID" value="UER00160"/>
</dbReference>
<organism evidence="10 11">
    <name type="scientific">Gluconacetobacter asukensis</name>
    <dbReference type="NCBI Taxonomy" id="1017181"/>
    <lineage>
        <taxon>Bacteria</taxon>
        <taxon>Pseudomonadati</taxon>
        <taxon>Pseudomonadota</taxon>
        <taxon>Alphaproteobacteria</taxon>
        <taxon>Acetobacterales</taxon>
        <taxon>Acetobacteraceae</taxon>
        <taxon>Gluconacetobacter</taxon>
    </lineage>
</organism>
<comment type="catalytic activity">
    <reaction evidence="8 9">
        <text>(8S)-8-amino-7-oxononanoate + S-adenosyl-L-methionine = S-adenosyl-4-methylsulfanyl-2-oxobutanoate + (7R,8S)-7,8-diammoniononanoate</text>
        <dbReference type="Rhea" id="RHEA:16861"/>
        <dbReference type="ChEBI" id="CHEBI:16490"/>
        <dbReference type="ChEBI" id="CHEBI:59789"/>
        <dbReference type="ChEBI" id="CHEBI:149468"/>
        <dbReference type="ChEBI" id="CHEBI:149469"/>
        <dbReference type="EC" id="2.6.1.62"/>
    </reaction>
</comment>
<evidence type="ECO:0000256" key="9">
    <source>
        <dbReference type="HAMAP-Rule" id="MF_00834"/>
    </source>
</evidence>
<keyword evidence="4 9" id="KW-0808">Transferase</keyword>
<dbReference type="Gene3D" id="3.90.1150.10">
    <property type="entry name" value="Aspartate Aminotransferase, domain 1"/>
    <property type="match status" value="1"/>
</dbReference>
<comment type="subunit">
    <text evidence="9">Homodimer.</text>
</comment>
<dbReference type="GO" id="GO:0004015">
    <property type="term" value="F:adenosylmethionine-8-amino-7-oxononanoate transaminase activity"/>
    <property type="evidence" value="ECO:0007669"/>
    <property type="project" value="UniProtKB-UniRule"/>
</dbReference>
<feature type="binding site" evidence="9">
    <location>
        <position position="240"/>
    </location>
    <ligand>
        <name>pyridoxal 5'-phosphate</name>
        <dbReference type="ChEBI" id="CHEBI:597326"/>
    </ligand>
</feature>
<keyword evidence="7 9" id="KW-0663">Pyridoxal phosphate</keyword>
<feature type="binding site" evidence="9">
    <location>
        <position position="303"/>
    </location>
    <ligand>
        <name>substrate</name>
    </ligand>
</feature>
<evidence type="ECO:0000313" key="10">
    <source>
        <dbReference type="EMBL" id="MBB2171960.1"/>
    </source>
</evidence>
<dbReference type="InterPro" id="IPR015422">
    <property type="entry name" value="PyrdxlP-dep_Trfase_small"/>
</dbReference>
<evidence type="ECO:0000256" key="6">
    <source>
        <dbReference type="ARBA" id="ARBA00022756"/>
    </source>
</evidence>
<name>A0A7W4P2P6_9PROT</name>
<keyword evidence="6 9" id="KW-0093">Biotin biosynthesis</keyword>
<dbReference type="EMBL" id="JABEQE010000005">
    <property type="protein sequence ID" value="MBB2171960.1"/>
    <property type="molecule type" value="Genomic_DNA"/>
</dbReference>
<comment type="function">
    <text evidence="9">Catalyzes the transfer of the alpha-amino group from S-adenosyl-L-methionine (SAM) to 7-keto-8-aminopelargonic acid (KAPA) to form 7,8-diaminopelargonic acid (DAPA). It is the only aminotransferase known to utilize SAM as an amino donor.</text>
</comment>
<dbReference type="SUPFAM" id="SSF53383">
    <property type="entry name" value="PLP-dependent transferases"/>
    <property type="match status" value="1"/>
</dbReference>
<feature type="binding site" evidence="9">
    <location>
        <begin position="113"/>
        <end position="114"/>
    </location>
    <ligand>
        <name>pyridoxal 5'-phosphate</name>
        <dbReference type="ChEBI" id="CHEBI:597326"/>
    </ligand>
</feature>
<dbReference type="InterPro" id="IPR015421">
    <property type="entry name" value="PyrdxlP-dep_Trfase_major"/>
</dbReference>
<dbReference type="CDD" id="cd00610">
    <property type="entry name" value="OAT_like"/>
    <property type="match status" value="1"/>
</dbReference>
<feature type="binding site" evidence="9">
    <location>
        <position position="53"/>
    </location>
    <ligand>
        <name>substrate</name>
    </ligand>
</feature>
<dbReference type="PROSITE" id="PS00600">
    <property type="entry name" value="AA_TRANSFER_CLASS_3"/>
    <property type="match status" value="1"/>
</dbReference>
<feature type="modified residue" description="N6-(pyridoxal phosphate)lysine" evidence="9">
    <location>
        <position position="269"/>
    </location>
</feature>
<protein>
    <recommendedName>
        <fullName evidence="9">Adenosylmethionine-8-amino-7-oxononanoate aminotransferase</fullName>
        <ecNumber evidence="9">2.6.1.62</ecNumber>
    </recommendedName>
    <alternativeName>
        <fullName evidence="9">7,8-diamino-pelargonic acid aminotransferase</fullName>
        <shortName evidence="9">DAPA AT</shortName>
        <shortName evidence="9">DAPA aminotransferase</shortName>
    </alternativeName>
    <alternativeName>
        <fullName evidence="9">7,8-diaminononanoate synthase</fullName>
        <shortName evidence="9">DANS</shortName>
    </alternativeName>
    <alternativeName>
        <fullName evidence="9">Diaminopelargonic acid synthase</fullName>
    </alternativeName>
</protein>
<comment type="subcellular location">
    <subcellularLocation>
        <location evidence="9">Cytoplasm</location>
    </subcellularLocation>
</comment>
<evidence type="ECO:0000313" key="11">
    <source>
        <dbReference type="Proteomes" id="UP000577891"/>
    </source>
</evidence>
<dbReference type="InterPro" id="IPR005815">
    <property type="entry name" value="BioA"/>
</dbReference>
<evidence type="ECO:0000256" key="5">
    <source>
        <dbReference type="ARBA" id="ARBA00022691"/>
    </source>
</evidence>
<dbReference type="NCBIfam" id="TIGR00508">
    <property type="entry name" value="bioA"/>
    <property type="match status" value="1"/>
</dbReference>
<dbReference type="NCBIfam" id="NF004624">
    <property type="entry name" value="PRK05964.1"/>
    <property type="match status" value="1"/>
</dbReference>
<evidence type="ECO:0000256" key="3">
    <source>
        <dbReference type="ARBA" id="ARBA00022576"/>
    </source>
</evidence>
<dbReference type="Pfam" id="PF00202">
    <property type="entry name" value="Aminotran_3"/>
    <property type="match status" value="1"/>
</dbReference>
<proteinExistence type="inferred from homology"/>
<dbReference type="PANTHER" id="PTHR42684">
    <property type="entry name" value="ADENOSYLMETHIONINE-8-AMINO-7-OXONONANOATE AMINOTRANSFERASE"/>
    <property type="match status" value="1"/>
</dbReference>
<dbReference type="EC" id="2.6.1.62" evidence="9"/>
<keyword evidence="11" id="KW-1185">Reference proteome</keyword>
<feature type="binding site" evidence="9">
    <location>
        <begin position="304"/>
        <end position="305"/>
    </location>
    <ligand>
        <name>pyridoxal 5'-phosphate</name>
        <dbReference type="ChEBI" id="CHEBI:597326"/>
    </ligand>
</feature>
<dbReference type="InterPro" id="IPR049704">
    <property type="entry name" value="Aminotrans_3_PPA_site"/>
</dbReference>
<dbReference type="GO" id="GO:0009102">
    <property type="term" value="P:biotin biosynthetic process"/>
    <property type="evidence" value="ECO:0007669"/>
    <property type="project" value="UniProtKB-UniRule"/>
</dbReference>
<feature type="binding site" evidence="9">
    <location>
        <position position="146"/>
    </location>
    <ligand>
        <name>substrate</name>
    </ligand>
</feature>
<dbReference type="PIRSF" id="PIRSF000521">
    <property type="entry name" value="Transaminase_4ab_Lys_Orn"/>
    <property type="match status" value="1"/>
</dbReference>
<keyword evidence="5 9" id="KW-0949">S-adenosyl-L-methionine</keyword>
<dbReference type="FunFam" id="3.40.640.10:FF:000004">
    <property type="entry name" value="Acetylornithine aminotransferase"/>
    <property type="match status" value="1"/>
</dbReference>
<dbReference type="Gene3D" id="3.40.640.10">
    <property type="entry name" value="Type I PLP-dependent aspartate aminotransferase-like (Major domain)"/>
    <property type="match status" value="1"/>
</dbReference>
<dbReference type="RefSeq" id="WP_182978553.1">
    <property type="nucleotide sequence ID" value="NZ_BAABGB010000006.1"/>
</dbReference>
<dbReference type="AlphaFoldDB" id="A0A7W4P2P6"/>
<evidence type="ECO:0000256" key="1">
    <source>
        <dbReference type="ARBA" id="ARBA00001933"/>
    </source>
</evidence>
<evidence type="ECO:0000256" key="2">
    <source>
        <dbReference type="ARBA" id="ARBA00005063"/>
    </source>
</evidence>
<feature type="site" description="Participates in the substrate recognition with KAPA and in a stacking interaction with the adenine ring of SAM" evidence="9">
    <location>
        <position position="18"/>
    </location>
</feature>
<dbReference type="Proteomes" id="UP000577891">
    <property type="component" value="Unassembled WGS sequence"/>
</dbReference>
<comment type="caution">
    <text evidence="10">The sequence shown here is derived from an EMBL/GenBank/DDBJ whole genome shotgun (WGS) entry which is preliminary data.</text>
</comment>
<gene>
    <name evidence="9" type="primary">bioA</name>
    <name evidence="10" type="ORF">HLH35_07465</name>
</gene>
<dbReference type="HAMAP" id="MF_00834">
    <property type="entry name" value="BioA"/>
    <property type="match status" value="1"/>
</dbReference>
<dbReference type="PANTHER" id="PTHR42684:SF17">
    <property type="entry name" value="ADENOSYLMETHIONINE-8-AMINO-7-OXONONANOATE AMINOTRANSFERASE"/>
    <property type="match status" value="1"/>
</dbReference>
<feature type="binding site" evidence="9">
    <location>
        <position position="269"/>
    </location>
    <ligand>
        <name>substrate</name>
    </ligand>
</feature>
<dbReference type="GO" id="GO:0005737">
    <property type="term" value="C:cytoplasm"/>
    <property type="evidence" value="ECO:0007669"/>
    <property type="project" value="UniProtKB-SubCell"/>
</dbReference>
<dbReference type="InterPro" id="IPR015424">
    <property type="entry name" value="PyrdxlP-dep_Trfase"/>
</dbReference>
<feature type="binding site" evidence="9">
    <location>
        <position position="387"/>
    </location>
    <ligand>
        <name>substrate</name>
    </ligand>
</feature>
<dbReference type="GO" id="GO:0030170">
    <property type="term" value="F:pyridoxal phosphate binding"/>
    <property type="evidence" value="ECO:0007669"/>
    <property type="project" value="UniProtKB-UniRule"/>
</dbReference>
<accession>A0A7W4P2P6</accession>
<reference evidence="10 11" key="1">
    <citation type="submission" date="2020-04" db="EMBL/GenBank/DDBJ databases">
        <title>Description of novel Gluconacetobacter.</title>
        <authorList>
            <person name="Sombolestani A."/>
        </authorList>
    </citation>
    <scope>NUCLEOTIDE SEQUENCE [LARGE SCALE GENOMIC DNA]</scope>
    <source>
        <strain evidence="10 11">LMG 27724</strain>
    </source>
</reference>